<dbReference type="InterPro" id="IPR039561">
    <property type="entry name" value="Peptidase_M15C"/>
</dbReference>
<dbReference type="SUPFAM" id="SSF55166">
    <property type="entry name" value="Hedgehog/DD-peptidase"/>
    <property type="match status" value="1"/>
</dbReference>
<evidence type="ECO:0000313" key="2">
    <source>
        <dbReference type="EMBL" id="MFD1881004.1"/>
    </source>
</evidence>
<evidence type="ECO:0000313" key="3">
    <source>
        <dbReference type="Proteomes" id="UP001597213"/>
    </source>
</evidence>
<accession>A0ABW4R464</accession>
<evidence type="ECO:0000259" key="1">
    <source>
        <dbReference type="Pfam" id="PF13539"/>
    </source>
</evidence>
<dbReference type="EMBL" id="JBHUEN010000013">
    <property type="protein sequence ID" value="MFD1881004.1"/>
    <property type="molecule type" value="Genomic_DNA"/>
</dbReference>
<feature type="domain" description="Peptidase M15C" evidence="1">
    <location>
        <begin position="2"/>
        <end position="69"/>
    </location>
</feature>
<dbReference type="InterPro" id="IPR009045">
    <property type="entry name" value="Zn_M74/Hedgehog-like"/>
</dbReference>
<reference evidence="3" key="1">
    <citation type="journal article" date="2019" name="Int. J. Syst. Evol. Microbiol.">
        <title>The Global Catalogue of Microorganisms (GCM) 10K type strain sequencing project: providing services to taxonomists for standard genome sequencing and annotation.</title>
        <authorList>
            <consortium name="The Broad Institute Genomics Platform"/>
            <consortium name="The Broad Institute Genome Sequencing Center for Infectious Disease"/>
            <person name="Wu L."/>
            <person name="Ma J."/>
        </authorList>
    </citation>
    <scope>NUCLEOTIDE SEQUENCE [LARGE SCALE GENOMIC DNA]</scope>
    <source>
        <strain evidence="3">CCUG 56029</strain>
    </source>
</reference>
<dbReference type="Pfam" id="PF13539">
    <property type="entry name" value="Peptidase_M15_4"/>
    <property type="match status" value="1"/>
</dbReference>
<sequence>MSAHNIGEAVDVVHGLYHWDMSLDEWRFLHALGVRVLDRLNAGVPAADRLRLEWGGNWSSLYDPAHWEIWDFRSRRRPLADVPPVRYTPAGLRARYGGVG</sequence>
<gene>
    <name evidence="2" type="ORF">ACFSCT_04660</name>
</gene>
<name>A0ABW4R464_9RHOB</name>
<dbReference type="RefSeq" id="WP_379140725.1">
    <property type="nucleotide sequence ID" value="NZ_JBHUEN010000013.1"/>
</dbReference>
<protein>
    <submittedName>
        <fullName evidence="2">M15 family metallopeptidase</fullName>
    </submittedName>
</protein>
<comment type="caution">
    <text evidence="2">The sequence shown here is derived from an EMBL/GenBank/DDBJ whole genome shotgun (WGS) entry which is preliminary data.</text>
</comment>
<organism evidence="2 3">
    <name type="scientific">Paracoccus pacificus</name>
    <dbReference type="NCBI Taxonomy" id="1463598"/>
    <lineage>
        <taxon>Bacteria</taxon>
        <taxon>Pseudomonadati</taxon>
        <taxon>Pseudomonadota</taxon>
        <taxon>Alphaproteobacteria</taxon>
        <taxon>Rhodobacterales</taxon>
        <taxon>Paracoccaceae</taxon>
        <taxon>Paracoccus</taxon>
    </lineage>
</organism>
<dbReference type="Gene3D" id="3.30.1380.10">
    <property type="match status" value="1"/>
</dbReference>
<proteinExistence type="predicted"/>
<dbReference type="Proteomes" id="UP001597213">
    <property type="component" value="Unassembled WGS sequence"/>
</dbReference>
<keyword evidence="3" id="KW-1185">Reference proteome</keyword>